<evidence type="ECO:0000259" key="1">
    <source>
        <dbReference type="Pfam" id="PF05899"/>
    </source>
</evidence>
<proteinExistence type="predicted"/>
<evidence type="ECO:0000313" key="3">
    <source>
        <dbReference type="Proteomes" id="UP000829542"/>
    </source>
</evidence>
<dbReference type="InterPro" id="IPR014710">
    <property type="entry name" value="RmlC-like_jellyroll"/>
</dbReference>
<dbReference type="Gene3D" id="2.60.120.10">
    <property type="entry name" value="Jelly Rolls"/>
    <property type="match status" value="1"/>
</dbReference>
<dbReference type="Proteomes" id="UP000829542">
    <property type="component" value="Chromosome"/>
</dbReference>
<dbReference type="RefSeq" id="WP_242149844.1">
    <property type="nucleotide sequence ID" value="NZ_CP093379.1"/>
</dbReference>
<organism evidence="2 3">
    <name type="scientific">Ignatzschineria rhizosphaerae</name>
    <dbReference type="NCBI Taxonomy" id="2923279"/>
    <lineage>
        <taxon>Bacteria</taxon>
        <taxon>Pseudomonadati</taxon>
        <taxon>Pseudomonadota</taxon>
        <taxon>Gammaproteobacteria</taxon>
        <taxon>Cardiobacteriales</taxon>
        <taxon>Ignatzschineriaceae</taxon>
        <taxon>Ignatzschineria</taxon>
    </lineage>
</organism>
<accession>A0ABY3X6K8</accession>
<dbReference type="SUPFAM" id="SSF51182">
    <property type="entry name" value="RmlC-like cupins"/>
    <property type="match status" value="1"/>
</dbReference>
<reference evidence="2 3" key="1">
    <citation type="submission" date="2022-03" db="EMBL/GenBank/DDBJ databases">
        <title>Ignatzschineria rhizosphaerae HR5S32.</title>
        <authorList>
            <person name="Sun J.Q."/>
            <person name="Feng J.Y."/>
        </authorList>
    </citation>
    <scope>NUCLEOTIDE SEQUENCE [LARGE SCALE GENOMIC DNA]</scope>
    <source>
        <strain evidence="2 3">HR5S32</strain>
    </source>
</reference>
<dbReference type="InterPro" id="IPR011051">
    <property type="entry name" value="RmlC_Cupin_sf"/>
</dbReference>
<dbReference type="PANTHER" id="PTHR40943:SF1">
    <property type="entry name" value="CYTOPLASMIC PROTEIN"/>
    <property type="match status" value="1"/>
</dbReference>
<name>A0ABY3X6K8_9GAMM</name>
<protein>
    <submittedName>
        <fullName evidence="2">Cupin domain-containing protein</fullName>
    </submittedName>
</protein>
<keyword evidence="3" id="KW-1185">Reference proteome</keyword>
<evidence type="ECO:0000313" key="2">
    <source>
        <dbReference type="EMBL" id="UNM96376.1"/>
    </source>
</evidence>
<dbReference type="EMBL" id="CP093379">
    <property type="protein sequence ID" value="UNM96376.1"/>
    <property type="molecule type" value="Genomic_DNA"/>
</dbReference>
<sequence>MKPFLFRLEKNTVFSEQTPVASPLSDQISLTRVALTCESKEADMGIWECTSGTWKRAVKEAEYSYFIKGKGRFLPDNGNPEISFQAGDGIYFPENTTGTWIIEETVQKSYVIFKS</sequence>
<dbReference type="PANTHER" id="PTHR40943">
    <property type="entry name" value="CYTOPLASMIC PROTEIN-RELATED"/>
    <property type="match status" value="1"/>
</dbReference>
<dbReference type="Pfam" id="PF05899">
    <property type="entry name" value="Cupin_3"/>
    <property type="match status" value="1"/>
</dbReference>
<dbReference type="CDD" id="cd02227">
    <property type="entry name" value="cupin_TM1112-like"/>
    <property type="match status" value="1"/>
</dbReference>
<dbReference type="InterPro" id="IPR008579">
    <property type="entry name" value="UGlyAH_Cupin_dom"/>
</dbReference>
<feature type="domain" description="(S)-ureidoglycine aminohydrolase cupin" evidence="1">
    <location>
        <begin position="39"/>
        <end position="110"/>
    </location>
</feature>
<gene>
    <name evidence="2" type="ORF">MMG00_00375</name>
</gene>